<dbReference type="Gene3D" id="3.90.215.10">
    <property type="entry name" value="Gamma Fibrinogen, chain A, domain 1"/>
    <property type="match status" value="1"/>
</dbReference>
<dbReference type="GO" id="GO:0030246">
    <property type="term" value="F:carbohydrate binding"/>
    <property type="evidence" value="ECO:0007669"/>
    <property type="project" value="UniProtKB-ARBA"/>
</dbReference>
<dbReference type="AlphaFoldDB" id="T1JG81"/>
<dbReference type="PROSITE" id="PS51406">
    <property type="entry name" value="FIBRINOGEN_C_2"/>
    <property type="match status" value="1"/>
</dbReference>
<dbReference type="Pfam" id="PF00147">
    <property type="entry name" value="Fibrinogen_C"/>
    <property type="match status" value="1"/>
</dbReference>
<dbReference type="Proteomes" id="UP000014500">
    <property type="component" value="Unassembled WGS sequence"/>
</dbReference>
<dbReference type="eggNOG" id="KOG2579">
    <property type="taxonomic scope" value="Eukaryota"/>
</dbReference>
<feature type="chain" id="PRO_5004580287" description="Fibrinogen C-terminal domain-containing protein" evidence="3">
    <location>
        <begin position="20"/>
        <end position="237"/>
    </location>
</feature>
<dbReference type="EMBL" id="JH432195">
    <property type="status" value="NOT_ANNOTATED_CDS"/>
    <property type="molecule type" value="Genomic_DNA"/>
</dbReference>
<dbReference type="InterPro" id="IPR014716">
    <property type="entry name" value="Fibrinogen_a/b/g_C_1"/>
</dbReference>
<dbReference type="InterPro" id="IPR050373">
    <property type="entry name" value="Fibrinogen_C-term_domain"/>
</dbReference>
<dbReference type="CDD" id="cd00087">
    <property type="entry name" value="FReD"/>
    <property type="match status" value="1"/>
</dbReference>
<reference evidence="5" key="2">
    <citation type="submission" date="2015-02" db="UniProtKB">
        <authorList>
            <consortium name="EnsemblMetazoa"/>
        </authorList>
    </citation>
    <scope>IDENTIFICATION</scope>
</reference>
<dbReference type="PROSITE" id="PS00514">
    <property type="entry name" value="FIBRINOGEN_C_1"/>
    <property type="match status" value="1"/>
</dbReference>
<evidence type="ECO:0000313" key="5">
    <source>
        <dbReference type="EnsemblMetazoa" id="SMAR012852-PA"/>
    </source>
</evidence>
<dbReference type="InterPro" id="IPR036056">
    <property type="entry name" value="Fibrinogen-like_C"/>
</dbReference>
<keyword evidence="6" id="KW-1185">Reference proteome</keyword>
<evidence type="ECO:0000256" key="1">
    <source>
        <dbReference type="ARBA" id="ARBA00023157"/>
    </source>
</evidence>
<name>T1JG81_STRMM</name>
<keyword evidence="3" id="KW-0732">Signal</keyword>
<evidence type="ECO:0000256" key="3">
    <source>
        <dbReference type="SAM" id="SignalP"/>
    </source>
</evidence>
<dbReference type="FunFam" id="3.90.215.10:FF:000001">
    <property type="entry name" value="Tenascin isoform 1"/>
    <property type="match status" value="1"/>
</dbReference>
<protein>
    <recommendedName>
        <fullName evidence="4">Fibrinogen C-terminal domain-containing protein</fullName>
    </recommendedName>
</protein>
<dbReference type="SUPFAM" id="SSF56496">
    <property type="entry name" value="Fibrinogen C-terminal domain-like"/>
    <property type="match status" value="1"/>
</dbReference>
<dbReference type="InterPro" id="IPR002181">
    <property type="entry name" value="Fibrinogen_a/b/g_C_dom"/>
</dbReference>
<dbReference type="PhylomeDB" id="T1JG81"/>
<organism evidence="5 6">
    <name type="scientific">Strigamia maritima</name>
    <name type="common">European centipede</name>
    <name type="synonym">Geophilus maritimus</name>
    <dbReference type="NCBI Taxonomy" id="126957"/>
    <lineage>
        <taxon>Eukaryota</taxon>
        <taxon>Metazoa</taxon>
        <taxon>Ecdysozoa</taxon>
        <taxon>Arthropoda</taxon>
        <taxon>Myriapoda</taxon>
        <taxon>Chilopoda</taxon>
        <taxon>Pleurostigmophora</taxon>
        <taxon>Geophilomorpha</taxon>
        <taxon>Linotaeniidae</taxon>
        <taxon>Strigamia</taxon>
    </lineage>
</organism>
<proteinExistence type="predicted"/>
<dbReference type="InterPro" id="IPR020837">
    <property type="entry name" value="Fibrinogen_CS"/>
</dbReference>
<dbReference type="SMART" id="SM00186">
    <property type="entry name" value="FBG"/>
    <property type="match status" value="1"/>
</dbReference>
<dbReference type="HOGENOM" id="CLU_038628_6_0_1"/>
<accession>T1JG81</accession>
<sequence length="237" mass="27480">MNTIGVATVLFGTFMICAACRIPSSCAELLLEGNTKSGVYTIAPRPWYKPIPFQVFCDMDTDGGGWTVFQRREDYEPRENFYRTWKNYKKGFGNLEKEFWLGNEHIFVLTNQDHVTLRIDLEDFDLNKRYAEYSQFQITNEKDYYRLTIAGYDGDAIDSLIPWHDNTTFKTYDGVVPGCAQSFKGGWWYKSCHASNLNGLYLKGKHESYADGVEWSQWLGMHYSLKKTEMKPKIAIL</sequence>
<dbReference type="PANTHER" id="PTHR19143:SF458">
    <property type="entry name" value="FIBRINOGEN C-TERMINAL DOMAIN-CONTAINING PROTEIN-RELATED"/>
    <property type="match status" value="1"/>
</dbReference>
<dbReference type="PANTHER" id="PTHR19143">
    <property type="entry name" value="FIBRINOGEN/TENASCIN/ANGIOPOEITIN"/>
    <property type="match status" value="1"/>
</dbReference>
<feature type="signal peptide" evidence="3">
    <location>
        <begin position="1"/>
        <end position="19"/>
    </location>
</feature>
<dbReference type="GO" id="GO:0005615">
    <property type="term" value="C:extracellular space"/>
    <property type="evidence" value="ECO:0007669"/>
    <property type="project" value="TreeGrafter"/>
</dbReference>
<dbReference type="EnsemblMetazoa" id="SMAR012852-RA">
    <property type="protein sequence ID" value="SMAR012852-PA"/>
    <property type="gene ID" value="SMAR012852"/>
</dbReference>
<feature type="domain" description="Fibrinogen C-terminal" evidence="4">
    <location>
        <begin position="17"/>
        <end position="236"/>
    </location>
</feature>
<evidence type="ECO:0000313" key="6">
    <source>
        <dbReference type="Proteomes" id="UP000014500"/>
    </source>
</evidence>
<dbReference type="NCBIfam" id="NF040941">
    <property type="entry name" value="GGGWT_bact"/>
    <property type="match status" value="1"/>
</dbReference>
<dbReference type="STRING" id="126957.T1JG81"/>
<reference evidence="6" key="1">
    <citation type="submission" date="2011-05" db="EMBL/GenBank/DDBJ databases">
        <authorList>
            <person name="Richards S.R."/>
            <person name="Qu J."/>
            <person name="Jiang H."/>
            <person name="Jhangiani S.N."/>
            <person name="Agravi P."/>
            <person name="Goodspeed R."/>
            <person name="Gross S."/>
            <person name="Mandapat C."/>
            <person name="Jackson L."/>
            <person name="Mathew T."/>
            <person name="Pu L."/>
            <person name="Thornton R."/>
            <person name="Saada N."/>
            <person name="Wilczek-Boney K.B."/>
            <person name="Lee S."/>
            <person name="Kovar C."/>
            <person name="Wu Y."/>
            <person name="Scherer S.E."/>
            <person name="Worley K.C."/>
            <person name="Muzny D.M."/>
            <person name="Gibbs R."/>
        </authorList>
    </citation>
    <scope>NUCLEOTIDE SEQUENCE</scope>
    <source>
        <strain evidence="6">Brora</strain>
    </source>
</reference>
<evidence type="ECO:0000256" key="2">
    <source>
        <dbReference type="ARBA" id="ARBA00053344"/>
    </source>
</evidence>
<evidence type="ECO:0000259" key="4">
    <source>
        <dbReference type="PROSITE" id="PS51406"/>
    </source>
</evidence>
<keyword evidence="1" id="KW-1015">Disulfide bond</keyword>
<comment type="function">
    <text evidence="2">Lectin involved in innate immunity. Agglutinates all types of human erythrocytes, Gram-positive and Gram-negative bacteria. Has a stronger agglutinating activity towards Gram-negative bacteria than towards Gram-positive bacteria. Specifically recognizes acetyl group-containing substances on agglutinated cells. The hemagglutinating activity was inhibited by EDTA, acetyl group-containing mono- and disaccharides, N-acetyl derivatives of amino acids, other acetyl group-containing substances, propionamide and benzamide. Enhances the antimicrobial activity of big defensin against Gram-positive bacteria but not against Gram-negative bacteria.</text>
</comment>
<dbReference type="OMA" id="KSCHESS"/>